<accession>A0A2W5DPQ0</accession>
<gene>
    <name evidence="1" type="ORF">DI603_15210</name>
</gene>
<comment type="caution">
    <text evidence="1">The sequence shown here is derived from an EMBL/GenBank/DDBJ whole genome shotgun (WGS) entry which is preliminary data.</text>
</comment>
<reference evidence="1 2" key="1">
    <citation type="submission" date="2017-08" db="EMBL/GenBank/DDBJ databases">
        <title>Infants hospitalized years apart are colonized by the same room-sourced microbial strains.</title>
        <authorList>
            <person name="Brooks B."/>
            <person name="Olm M.R."/>
            <person name="Firek B.A."/>
            <person name="Baker R."/>
            <person name="Thomas B.C."/>
            <person name="Morowitz M.J."/>
            <person name="Banfield J.F."/>
        </authorList>
    </citation>
    <scope>NUCLEOTIDE SEQUENCE [LARGE SCALE GENOMIC DNA]</scope>
    <source>
        <strain evidence="1">S2_012_000_R2_81</strain>
    </source>
</reference>
<dbReference type="Proteomes" id="UP000249633">
    <property type="component" value="Unassembled WGS sequence"/>
</dbReference>
<dbReference type="AlphaFoldDB" id="A0A2W5DPQ0"/>
<name>A0A2W5DPQ0_9BURK</name>
<evidence type="ECO:0000313" key="2">
    <source>
        <dbReference type="Proteomes" id="UP000249633"/>
    </source>
</evidence>
<dbReference type="EMBL" id="QFOD01000014">
    <property type="protein sequence ID" value="PZP30470.1"/>
    <property type="molecule type" value="Genomic_DNA"/>
</dbReference>
<organism evidence="1 2">
    <name type="scientific">Roseateles depolymerans</name>
    <dbReference type="NCBI Taxonomy" id="76731"/>
    <lineage>
        <taxon>Bacteria</taxon>
        <taxon>Pseudomonadati</taxon>
        <taxon>Pseudomonadota</taxon>
        <taxon>Betaproteobacteria</taxon>
        <taxon>Burkholderiales</taxon>
        <taxon>Sphaerotilaceae</taxon>
        <taxon>Roseateles</taxon>
    </lineage>
</organism>
<sequence length="105" mass="11513">MLTPHDLSLKPRGHQVAMAGDDWLSDRDRKAQTRAEAERKKAALTCTRKLQAAAEALNDYLAACNLCNDGSGNERTSLADSRVRLVGDLMEYAGWLDSKYGKAST</sequence>
<protein>
    <submittedName>
        <fullName evidence="1">Uncharacterized protein</fullName>
    </submittedName>
</protein>
<proteinExistence type="predicted"/>
<evidence type="ECO:0000313" key="1">
    <source>
        <dbReference type="EMBL" id="PZP30470.1"/>
    </source>
</evidence>